<sequence>MEVAVEQHLDLFLMKYGYVGIFFSLTLGVVGLPIPDEVLMTYAGYAVSRGVLHMPLTVLSAFLGAAVGISISYAIAWKWGLPLLMKVGPYMHITPKKIESTQKLFAKYGPYLLLIGYFLPGVRHVTAYLAGVSAMGFRRFAIFAYAGAFLWSVTFLLLGQALEKEWLKVVVYIRHYGITFLLIGSAIGMMVYIWMRYRNSTRTRT</sequence>
<evidence type="ECO:0000259" key="3">
    <source>
        <dbReference type="Pfam" id="PF09335"/>
    </source>
</evidence>
<comment type="caution">
    <text evidence="4">The sequence shown here is derived from an EMBL/GenBank/DDBJ whole genome shotgun (WGS) entry which is preliminary data.</text>
</comment>
<proteinExistence type="inferred from homology"/>
<keyword evidence="2" id="KW-1133">Transmembrane helix</keyword>
<evidence type="ECO:0000256" key="1">
    <source>
        <dbReference type="ARBA" id="ARBA00010792"/>
    </source>
</evidence>
<comment type="similarity">
    <text evidence="1">Belongs to the DedA family.</text>
</comment>
<feature type="domain" description="VTT" evidence="3">
    <location>
        <begin position="34"/>
        <end position="160"/>
    </location>
</feature>
<dbReference type="PANTHER" id="PTHR42709">
    <property type="entry name" value="ALKALINE PHOSPHATASE LIKE PROTEIN"/>
    <property type="match status" value="1"/>
</dbReference>
<name>A0ABX5FQI3_9BACL</name>
<evidence type="ECO:0000313" key="4">
    <source>
        <dbReference type="EMBL" id="PSK09077.1"/>
    </source>
</evidence>
<evidence type="ECO:0000256" key="2">
    <source>
        <dbReference type="SAM" id="Phobius"/>
    </source>
</evidence>
<keyword evidence="5" id="KW-1185">Reference proteome</keyword>
<dbReference type="PANTHER" id="PTHR42709:SF9">
    <property type="entry name" value="ALKALINE PHOSPHATASE LIKE PROTEIN"/>
    <property type="match status" value="1"/>
</dbReference>
<feature type="transmembrane region" description="Helical" evidence="2">
    <location>
        <begin position="16"/>
        <end position="35"/>
    </location>
</feature>
<feature type="transmembrane region" description="Helical" evidence="2">
    <location>
        <begin position="56"/>
        <end position="76"/>
    </location>
</feature>
<dbReference type="Proteomes" id="UP000241645">
    <property type="component" value="Unassembled WGS sequence"/>
</dbReference>
<dbReference type="RefSeq" id="WP_106834979.1">
    <property type="nucleotide sequence ID" value="NZ_JARMEW010000047.1"/>
</dbReference>
<accession>A0ABX5FQI3</accession>
<feature type="transmembrane region" description="Helical" evidence="2">
    <location>
        <begin position="173"/>
        <end position="195"/>
    </location>
</feature>
<dbReference type="EMBL" id="PXZO01000030">
    <property type="protein sequence ID" value="PSK09077.1"/>
    <property type="molecule type" value="Genomic_DNA"/>
</dbReference>
<gene>
    <name evidence="4" type="ORF">C7R92_16330</name>
</gene>
<keyword evidence="2" id="KW-0472">Membrane</keyword>
<keyword evidence="2" id="KW-0812">Transmembrane</keyword>
<dbReference type="InterPro" id="IPR032816">
    <property type="entry name" value="VTT_dom"/>
</dbReference>
<dbReference type="GeneID" id="95751662"/>
<feature type="transmembrane region" description="Helical" evidence="2">
    <location>
        <begin position="142"/>
        <end position="161"/>
    </location>
</feature>
<dbReference type="InterPro" id="IPR051311">
    <property type="entry name" value="DedA_domain"/>
</dbReference>
<reference evidence="4 5" key="1">
    <citation type="submission" date="2018-03" db="EMBL/GenBank/DDBJ databases">
        <title>Brevisbacillus phylogenomics.</title>
        <authorList>
            <person name="Dunlap C."/>
        </authorList>
    </citation>
    <scope>NUCLEOTIDE SEQUENCE [LARGE SCALE GENOMIC DNA]</scope>
    <source>
        <strain evidence="4 5">NRRL B-41110</strain>
    </source>
</reference>
<evidence type="ECO:0000313" key="5">
    <source>
        <dbReference type="Proteomes" id="UP000241645"/>
    </source>
</evidence>
<organism evidence="4 5">
    <name type="scientific">Brevibacillus porteri</name>
    <dbReference type="NCBI Taxonomy" id="2126350"/>
    <lineage>
        <taxon>Bacteria</taxon>
        <taxon>Bacillati</taxon>
        <taxon>Bacillota</taxon>
        <taxon>Bacilli</taxon>
        <taxon>Bacillales</taxon>
        <taxon>Paenibacillaceae</taxon>
        <taxon>Brevibacillus</taxon>
    </lineage>
</organism>
<dbReference type="Pfam" id="PF09335">
    <property type="entry name" value="VTT_dom"/>
    <property type="match status" value="1"/>
</dbReference>
<protein>
    <submittedName>
        <fullName evidence="4">Alkaline phosphatase</fullName>
    </submittedName>
</protein>